<feature type="compositionally biased region" description="Basic and acidic residues" evidence="5">
    <location>
        <begin position="128"/>
        <end position="143"/>
    </location>
</feature>
<name>A0ABD3KX99_EUCGL</name>
<dbReference type="InterPro" id="IPR057135">
    <property type="entry name" value="At4g27190-like_LRR"/>
</dbReference>
<dbReference type="InterPro" id="IPR002182">
    <property type="entry name" value="NB-ARC"/>
</dbReference>
<dbReference type="SUPFAM" id="SSF52058">
    <property type="entry name" value="L domain-like"/>
    <property type="match status" value="3"/>
</dbReference>
<evidence type="ECO:0000256" key="3">
    <source>
        <dbReference type="ARBA" id="ARBA00022737"/>
    </source>
</evidence>
<comment type="similarity">
    <text evidence="1">Belongs to the disease resistance NB-LRR family.</text>
</comment>
<evidence type="ECO:0000256" key="2">
    <source>
        <dbReference type="ARBA" id="ARBA00022614"/>
    </source>
</evidence>
<feature type="domain" description="Disease resistance protein At4g27190-like leucine-rich repeats" evidence="7">
    <location>
        <begin position="1159"/>
        <end position="1261"/>
    </location>
</feature>
<keyword evidence="4" id="KW-0611">Plant defense</keyword>
<dbReference type="InterPro" id="IPR050905">
    <property type="entry name" value="Plant_NBS-LRR"/>
</dbReference>
<dbReference type="PRINTS" id="PR00364">
    <property type="entry name" value="DISEASERSIST"/>
</dbReference>
<evidence type="ECO:0000256" key="5">
    <source>
        <dbReference type="SAM" id="MobiDB-lite"/>
    </source>
</evidence>
<accession>A0ABD3KX99</accession>
<organism evidence="8 9">
    <name type="scientific">Eucalyptus globulus</name>
    <name type="common">Tasmanian blue gum</name>
    <dbReference type="NCBI Taxonomy" id="34317"/>
    <lineage>
        <taxon>Eukaryota</taxon>
        <taxon>Viridiplantae</taxon>
        <taxon>Streptophyta</taxon>
        <taxon>Embryophyta</taxon>
        <taxon>Tracheophyta</taxon>
        <taxon>Spermatophyta</taxon>
        <taxon>Magnoliopsida</taxon>
        <taxon>eudicotyledons</taxon>
        <taxon>Gunneridae</taxon>
        <taxon>Pentapetalae</taxon>
        <taxon>rosids</taxon>
        <taxon>malvids</taxon>
        <taxon>Myrtales</taxon>
        <taxon>Myrtaceae</taxon>
        <taxon>Myrtoideae</taxon>
        <taxon>Eucalypteae</taxon>
        <taxon>Eucalyptus</taxon>
    </lineage>
</organism>
<dbReference type="SUPFAM" id="SSF52540">
    <property type="entry name" value="P-loop containing nucleoside triphosphate hydrolases"/>
    <property type="match status" value="1"/>
</dbReference>
<evidence type="ECO:0000313" key="8">
    <source>
        <dbReference type="EMBL" id="KAL3740445.1"/>
    </source>
</evidence>
<dbReference type="Pfam" id="PF23247">
    <property type="entry name" value="LRR_RPS2"/>
    <property type="match status" value="2"/>
</dbReference>
<dbReference type="InterPro" id="IPR032675">
    <property type="entry name" value="LRR_dom_sf"/>
</dbReference>
<dbReference type="PANTHER" id="PTHR33463:SF186">
    <property type="entry name" value="NB-ARC DOMAIN-CONTAINING PROTEIN"/>
    <property type="match status" value="1"/>
</dbReference>
<dbReference type="InterPro" id="IPR027417">
    <property type="entry name" value="P-loop_NTPase"/>
</dbReference>
<keyword evidence="9" id="KW-1185">Reference proteome</keyword>
<reference evidence="8 9" key="1">
    <citation type="submission" date="2024-11" db="EMBL/GenBank/DDBJ databases">
        <title>Chromosome-level genome assembly of Eucalyptus globulus Labill. provides insights into its genome evolution.</title>
        <authorList>
            <person name="Li X."/>
        </authorList>
    </citation>
    <scope>NUCLEOTIDE SEQUENCE [LARGE SCALE GENOMIC DNA]</scope>
    <source>
        <strain evidence="8">CL2024</strain>
        <tissue evidence="8">Fresh tender leaves</tissue>
    </source>
</reference>
<feature type="domain" description="Disease resistance protein At4g27190-like leucine-rich repeats" evidence="7">
    <location>
        <begin position="1392"/>
        <end position="1464"/>
    </location>
</feature>
<dbReference type="Proteomes" id="UP001634007">
    <property type="component" value="Unassembled WGS sequence"/>
</dbReference>
<protein>
    <recommendedName>
        <fullName evidence="10">NB-ARC domain-containing protein</fullName>
    </recommendedName>
</protein>
<comment type="caution">
    <text evidence="8">The sequence shown here is derived from an EMBL/GenBank/DDBJ whole genome shotgun (WGS) entry which is preliminary data.</text>
</comment>
<evidence type="ECO:0000256" key="1">
    <source>
        <dbReference type="ARBA" id="ARBA00008894"/>
    </source>
</evidence>
<dbReference type="SUPFAM" id="SSF52047">
    <property type="entry name" value="RNI-like"/>
    <property type="match status" value="1"/>
</dbReference>
<dbReference type="EMBL" id="JBJKBG010000005">
    <property type="protein sequence ID" value="KAL3740445.1"/>
    <property type="molecule type" value="Genomic_DNA"/>
</dbReference>
<proteinExistence type="inferred from homology"/>
<evidence type="ECO:0008006" key="10">
    <source>
        <dbReference type="Google" id="ProtNLM"/>
    </source>
</evidence>
<dbReference type="Pfam" id="PF00931">
    <property type="entry name" value="NB-ARC"/>
    <property type="match status" value="1"/>
</dbReference>
<evidence type="ECO:0000259" key="7">
    <source>
        <dbReference type="Pfam" id="PF23247"/>
    </source>
</evidence>
<dbReference type="InterPro" id="IPR003591">
    <property type="entry name" value="Leu-rich_rpt_typical-subtyp"/>
</dbReference>
<dbReference type="PANTHER" id="PTHR33463">
    <property type="entry name" value="NB-ARC DOMAIN-CONTAINING PROTEIN-RELATED"/>
    <property type="match status" value="1"/>
</dbReference>
<dbReference type="SMART" id="SM00369">
    <property type="entry name" value="LRR_TYP"/>
    <property type="match status" value="7"/>
</dbReference>
<evidence type="ECO:0000256" key="4">
    <source>
        <dbReference type="ARBA" id="ARBA00022821"/>
    </source>
</evidence>
<dbReference type="Gene3D" id="3.40.50.300">
    <property type="entry name" value="P-loop containing nucleotide triphosphate hydrolases"/>
    <property type="match status" value="1"/>
</dbReference>
<keyword evidence="2" id="KW-0433">Leucine-rich repeat</keyword>
<dbReference type="Gene3D" id="3.80.10.10">
    <property type="entry name" value="Ribonuclease Inhibitor"/>
    <property type="match status" value="5"/>
</dbReference>
<feature type="domain" description="NB-ARC" evidence="6">
    <location>
        <begin position="9"/>
        <end position="93"/>
    </location>
</feature>
<keyword evidence="3" id="KW-0677">Repeat</keyword>
<feature type="region of interest" description="Disordered" evidence="5">
    <location>
        <begin position="128"/>
        <end position="152"/>
    </location>
</feature>
<gene>
    <name evidence="8" type="ORF">ACJRO7_021692</name>
</gene>
<evidence type="ECO:0000259" key="6">
    <source>
        <dbReference type="Pfam" id="PF00931"/>
    </source>
</evidence>
<sequence>MANSTDSLDTQKQEILSFLSDDNVKKIVLFGKAGVGKTWMAKEISNSASLKGSSYGTIWVAPGYNCEGRSLLEYIAIQLSVFSSNEELEEDDNAEMEQQERKVNPEYLKQEIWKKLDLMKPELEVMKTAKSEEKKPGKLEPKSPMKVNQKDAPGAGKDPYLLVVLDGINDQENILAQLVDILSHHWCCRKVLITRRGSDNGVGNEGNGDTIDDSRSYKIKFLSHEESSKLLQNRVKAEVSGATGFERLSAAIGIGSSGHPVAIIMIAEALNHVKDFELESKDFELESRIEEVASILESSNIETLLQHVYEMLPSILNKCCWHCRYLFLHHDSIHYNELITHWLLEGYFDHHDHIEKAYDEAHHTLMELIGRGFLRERENSYVYMESDALGVTDNRHDGLSESARVGMASVLNDPIWAGIGRVIQTDGMVKTSRGKRSETSTLLIDGARFRREVPETSLIDGARFCREVPETFFPQLKVLVILNPMFKMLPLPSKLKELQILILRGCHLLESVDEIQELTKLLVLEISGACLVKQIRDDLFETMKDLRSLNLSEVGIKWLPTSVLNRRELRWLILRKCPNLEQLCDAKLLKKKEDAKQDVLSLAKLEVLDFSGSESFQSIQVKTLNPLQKLQILNLSKTKIGRLPFFHNLGELTRLLLSDCSSLARLPTLRPLPKLEILVLSRTTSLKEVQDDCQETKTKFRVLDLNGSTVNKLPSNINGLSHLLLSGCIALPKLPSTQSLKGLKELDLSDASILEEFEDDSFEHLNSLRRLIFSNTKIKALPSLPEHSELRFLLLKNCKWLTELQNLSKLQKLECLDLSGCSELLIASNDSFQGMSQLKTINLSKTKIESLLPDCFPISLRELKIRNCPNLRVPSLEDLSNLEVLDLCGAESVSEPEFLGNMSKLRILDLSEIKFEVLPSLSHLTDLRELHLRSCSCKVSKLDDLKKLELLDLSGTKVEPVLCLKSFSNLQQLLLRDCADLEDLKDLPSLTLLKVLDLSRTKIKEYPYETSNLTSLRKLNLEDMKHMKEIDWKRIKSIPEEFKLGGCGSLSSENSASTEWPSILICGTKFLQFMEENSKLWDTCFQKFHFCVWPPKKRDGRIYDLGDWGLLTDIKSQGRIPHREELGRYLEIHGSYCISSLPECVLEHADHISLIDNSSFSHFSEVVKENLKSIKSCWLDRCMDIESIVNGEEDARASGKLEFLYLCNLSSLRCVCDDKVQAEVFGGLKSLYIECCAMLTDIFPLSKLPKKLETIQIKFCDEMRELFDHGMSTECNLQTLDLMELPKLEKIGVMMVSLRVLKVRRCPILKNLCPLSDLPKKLVTLQIKSCDEMKELFSPGMATECNLQTLDLMELKKLEKIGVMMVALRILTVGRCPHLENLEEVLGEAENLETLHISHAARLKTICNQKVKPTSFKKLEQLKIESCPQLKEVSPSSELPPHLRVLEINSCERLETIFGGSSEGSSLSIVQLRCLPKLSSTGFEVLPQHGVSNCPKLHIGRSG</sequence>
<evidence type="ECO:0000313" key="9">
    <source>
        <dbReference type="Proteomes" id="UP001634007"/>
    </source>
</evidence>